<evidence type="ECO:0000256" key="1">
    <source>
        <dbReference type="ARBA" id="ARBA00022598"/>
    </source>
</evidence>
<dbReference type="GO" id="GO:0016874">
    <property type="term" value="F:ligase activity"/>
    <property type="evidence" value="ECO:0007669"/>
    <property type="project" value="UniProtKB-KW"/>
</dbReference>
<dbReference type="SUPFAM" id="SSF56059">
    <property type="entry name" value="Glutathione synthetase ATP-binding domain-like"/>
    <property type="match status" value="1"/>
</dbReference>
<feature type="compositionally biased region" description="Basic and acidic residues" evidence="5">
    <location>
        <begin position="9"/>
        <end position="24"/>
    </location>
</feature>
<evidence type="ECO:0000256" key="3">
    <source>
        <dbReference type="ARBA" id="ARBA00022840"/>
    </source>
</evidence>
<proteinExistence type="predicted"/>
<dbReference type="PANTHER" id="PTHR43585:SF2">
    <property type="entry name" value="ATP-GRASP ENZYME FSQD"/>
    <property type="match status" value="1"/>
</dbReference>
<evidence type="ECO:0000256" key="5">
    <source>
        <dbReference type="SAM" id="MobiDB-lite"/>
    </source>
</evidence>
<evidence type="ECO:0000259" key="6">
    <source>
        <dbReference type="PROSITE" id="PS50975"/>
    </source>
</evidence>
<sequence>MHVVPDGPVCRRGDGEFHDHDDERETDRMTKNIFVIGLDADNARVLERLPDAENYKFHGLLTPEELQHGEIDIVGLLDKATEELAAFEGRIDAIVGFWDFPAATLVPLLCEQHGLPHVPLEAVLKCEHKYWSRLEQRAVIDETPPFGIVDLDEEEPGLPEGMSFPVWLKPVKSFSSELAFHVTDQEDFAAAVTEIRQGVGRVGNPFDHVLGKVDLPPEIASVGGAACLAEAELSGVQAAVEGYVWNGEVTVYAALDSIDYPERSSFLRHQYPSQLPDDVVRRMEDAAQLVMPRICFDNATFSIEFFCDVGTAQVSLLEINPRHSQSHAELFELVDGVANHDIMVRLGLGEAPKPRDSHGPYRIAGRWYLRRFSRDAVVTRAPTEAEIAALEQKIDGVAIDVSPREGQRLSELPEQDSYSYELAQILIAAQSEREMEQKYERCVAELRFEFAEGVRTGAWSSLQQ</sequence>
<organism evidence="7 8">
    <name type="scientific">Amycolatopsis carbonis</name>
    <dbReference type="NCBI Taxonomy" id="715471"/>
    <lineage>
        <taxon>Bacteria</taxon>
        <taxon>Bacillati</taxon>
        <taxon>Actinomycetota</taxon>
        <taxon>Actinomycetes</taxon>
        <taxon>Pseudonocardiales</taxon>
        <taxon>Pseudonocardiaceae</taxon>
        <taxon>Amycolatopsis</taxon>
    </lineage>
</organism>
<dbReference type="EMBL" id="CP127294">
    <property type="protein sequence ID" value="WIX79241.1"/>
    <property type="molecule type" value="Genomic_DNA"/>
</dbReference>
<keyword evidence="2 4" id="KW-0547">Nucleotide-binding</keyword>
<evidence type="ECO:0000256" key="2">
    <source>
        <dbReference type="ARBA" id="ARBA00022741"/>
    </source>
</evidence>
<dbReference type="Gene3D" id="3.30.470.20">
    <property type="entry name" value="ATP-grasp fold, B domain"/>
    <property type="match status" value="1"/>
</dbReference>
<keyword evidence="3 4" id="KW-0067">ATP-binding</keyword>
<feature type="domain" description="ATP-grasp" evidence="6">
    <location>
        <begin position="133"/>
        <end position="348"/>
    </location>
</feature>
<keyword evidence="8" id="KW-1185">Reference proteome</keyword>
<dbReference type="InterPro" id="IPR052032">
    <property type="entry name" value="ATP-dep_AA_Ligase"/>
</dbReference>
<evidence type="ECO:0000313" key="8">
    <source>
        <dbReference type="Proteomes" id="UP001236014"/>
    </source>
</evidence>
<dbReference type="Pfam" id="PF13535">
    <property type="entry name" value="ATP-grasp_4"/>
    <property type="match status" value="1"/>
</dbReference>
<protein>
    <submittedName>
        <fullName evidence="7">ATP-grasp domain-containing protein</fullName>
    </submittedName>
</protein>
<dbReference type="PANTHER" id="PTHR43585">
    <property type="entry name" value="FUMIPYRROLE BIOSYNTHESIS PROTEIN C"/>
    <property type="match status" value="1"/>
</dbReference>
<evidence type="ECO:0000256" key="4">
    <source>
        <dbReference type="PROSITE-ProRule" id="PRU00409"/>
    </source>
</evidence>
<reference evidence="7 8" key="1">
    <citation type="submission" date="2023-06" db="EMBL/GenBank/DDBJ databases">
        <authorList>
            <person name="Oyuntsetseg B."/>
            <person name="Kim S.B."/>
        </authorList>
    </citation>
    <scope>NUCLEOTIDE SEQUENCE [LARGE SCALE GENOMIC DNA]</scope>
    <source>
        <strain evidence="7 8">2-15</strain>
    </source>
</reference>
<keyword evidence="1" id="KW-0436">Ligase</keyword>
<dbReference type="Proteomes" id="UP001236014">
    <property type="component" value="Chromosome"/>
</dbReference>
<feature type="region of interest" description="Disordered" evidence="5">
    <location>
        <begin position="1"/>
        <end position="24"/>
    </location>
</feature>
<evidence type="ECO:0000313" key="7">
    <source>
        <dbReference type="EMBL" id="WIX79241.1"/>
    </source>
</evidence>
<dbReference type="GO" id="GO:0046872">
    <property type="term" value="F:metal ion binding"/>
    <property type="evidence" value="ECO:0007669"/>
    <property type="project" value="InterPro"/>
</dbReference>
<dbReference type="KEGG" id="acab:QRX50_00005"/>
<accession>A0A9Y2MUS5</accession>
<dbReference type="AlphaFoldDB" id="A0A9Y2MUS5"/>
<dbReference type="RefSeq" id="WP_285969930.1">
    <property type="nucleotide sequence ID" value="NZ_CP127294.1"/>
</dbReference>
<name>A0A9Y2MUS5_9PSEU</name>
<dbReference type="GO" id="GO:0005524">
    <property type="term" value="F:ATP binding"/>
    <property type="evidence" value="ECO:0007669"/>
    <property type="project" value="UniProtKB-UniRule"/>
</dbReference>
<gene>
    <name evidence="7" type="ORF">QRX50_00005</name>
</gene>
<dbReference type="PROSITE" id="PS50975">
    <property type="entry name" value="ATP_GRASP"/>
    <property type="match status" value="1"/>
</dbReference>
<dbReference type="InterPro" id="IPR011761">
    <property type="entry name" value="ATP-grasp"/>
</dbReference>